<dbReference type="Proteomes" id="UP000009058">
    <property type="component" value="Chromosome 2"/>
</dbReference>
<protein>
    <recommendedName>
        <fullName evidence="4">Secreted protein</fullName>
    </recommendedName>
</protein>
<dbReference type="VEuPathDB" id="FungiDB:MGG_14734"/>
<gene>
    <name evidence="2" type="ORF">MGG_14734</name>
</gene>
<dbReference type="EMBL" id="CM001232">
    <property type="protein sequence ID" value="EHA53638.1"/>
    <property type="molecule type" value="Genomic_DNA"/>
</dbReference>
<dbReference type="GeneID" id="5051624"/>
<keyword evidence="1" id="KW-0732">Signal</keyword>
<accession>G4MYX7</accession>
<dbReference type="RefSeq" id="XP_003713445.1">
    <property type="nucleotide sequence ID" value="XM_003713397.1"/>
</dbReference>
<keyword evidence="3" id="KW-1185">Reference proteome</keyword>
<reference evidence="2 3" key="1">
    <citation type="journal article" date="2005" name="Nature">
        <title>The genome sequence of the rice blast fungus Magnaporthe grisea.</title>
        <authorList>
            <person name="Dean R.A."/>
            <person name="Talbot N.J."/>
            <person name="Ebbole D.J."/>
            <person name="Farman M.L."/>
            <person name="Mitchell T.K."/>
            <person name="Orbach M.J."/>
            <person name="Thon M."/>
            <person name="Kulkarni R."/>
            <person name="Xu J.R."/>
            <person name="Pan H."/>
            <person name="Read N.D."/>
            <person name="Lee Y.H."/>
            <person name="Carbone I."/>
            <person name="Brown D."/>
            <person name="Oh Y.Y."/>
            <person name="Donofrio N."/>
            <person name="Jeong J.S."/>
            <person name="Soanes D.M."/>
            <person name="Djonovic S."/>
            <person name="Kolomiets E."/>
            <person name="Rehmeyer C."/>
            <person name="Li W."/>
            <person name="Harding M."/>
            <person name="Kim S."/>
            <person name="Lebrun M.H."/>
            <person name="Bohnert H."/>
            <person name="Coughlan S."/>
            <person name="Butler J."/>
            <person name="Calvo S."/>
            <person name="Ma L.J."/>
            <person name="Nicol R."/>
            <person name="Purcell S."/>
            <person name="Nusbaum C."/>
            <person name="Galagan J.E."/>
            <person name="Birren B.W."/>
        </authorList>
    </citation>
    <scope>NUCLEOTIDE SEQUENCE [LARGE SCALE GENOMIC DNA]</scope>
    <source>
        <strain evidence="3">70-15 / ATCC MYA-4617 / FGSC 8958</strain>
    </source>
</reference>
<proteinExistence type="predicted"/>
<evidence type="ECO:0008006" key="4">
    <source>
        <dbReference type="Google" id="ProtNLM"/>
    </source>
</evidence>
<dbReference type="KEGG" id="mgr:MGG_14734"/>
<dbReference type="HOGENOM" id="CLU_2333998_0_0_1"/>
<organism evidence="2 3">
    <name type="scientific">Pyricularia oryzae (strain 70-15 / ATCC MYA-4617 / FGSC 8958)</name>
    <name type="common">Rice blast fungus</name>
    <name type="synonym">Magnaporthe oryzae</name>
    <dbReference type="NCBI Taxonomy" id="242507"/>
    <lineage>
        <taxon>Eukaryota</taxon>
        <taxon>Fungi</taxon>
        <taxon>Dikarya</taxon>
        <taxon>Ascomycota</taxon>
        <taxon>Pezizomycotina</taxon>
        <taxon>Sordariomycetes</taxon>
        <taxon>Sordariomycetidae</taxon>
        <taxon>Magnaporthales</taxon>
        <taxon>Pyriculariaceae</taxon>
        <taxon>Pyricularia</taxon>
    </lineage>
</organism>
<dbReference type="OrthoDB" id="10496112at2759"/>
<reference key="2">
    <citation type="submission" date="2011-05" db="EMBL/GenBank/DDBJ databases">
        <title>The Genome Sequence of Magnaporthe oryzae 70-15.</title>
        <authorList>
            <consortium name="The Broad Institute Genome Sequencing Platform"/>
            <person name="Ma L.-J."/>
            <person name="Dead R."/>
            <person name="Young S.K."/>
            <person name="Zeng Q."/>
            <person name="Gargeya S."/>
            <person name="Fitzgerald M."/>
            <person name="Haas B."/>
            <person name="Abouelleil A."/>
            <person name="Alvarado L."/>
            <person name="Arachchi H.M."/>
            <person name="Berlin A."/>
            <person name="Brown A."/>
            <person name="Chapman S.B."/>
            <person name="Chen Z."/>
            <person name="Dunbar C."/>
            <person name="Freedman E."/>
            <person name="Gearin G."/>
            <person name="Gellesch M."/>
            <person name="Goldberg J."/>
            <person name="Griggs A."/>
            <person name="Gujja S."/>
            <person name="Heiman D."/>
            <person name="Howarth C."/>
            <person name="Larson L."/>
            <person name="Lui A."/>
            <person name="MacDonald P.J.P."/>
            <person name="Mehta T."/>
            <person name="Montmayeur A."/>
            <person name="Murphy C."/>
            <person name="Neiman D."/>
            <person name="Pearson M."/>
            <person name="Priest M."/>
            <person name="Roberts A."/>
            <person name="Saif S."/>
            <person name="Shea T."/>
            <person name="Shenoy N."/>
            <person name="Sisk P."/>
            <person name="Stolte C."/>
            <person name="Sykes S."/>
            <person name="Yandava C."/>
            <person name="Wortman J."/>
            <person name="Nusbaum C."/>
            <person name="Birren B."/>
        </authorList>
    </citation>
    <scope>NUCLEOTIDE SEQUENCE</scope>
    <source>
        <strain>70-15</strain>
    </source>
</reference>
<evidence type="ECO:0000313" key="3">
    <source>
        <dbReference type="Proteomes" id="UP000009058"/>
    </source>
</evidence>
<dbReference type="AlphaFoldDB" id="G4MYX7"/>
<sequence length="98" mass="10951">MLALWYICLAAWGCSQIPVFGRHSIPDTDGGVTNNTASAPSHLVQTKREHRQAEALLNLKNSDILAPHALPVRYFIRILVTCTTMTENCILRVYSQVQ</sequence>
<name>G4MYX7_PYRO7</name>
<feature type="chain" id="PRO_5003465523" description="Secreted protein" evidence="1">
    <location>
        <begin position="17"/>
        <end position="98"/>
    </location>
</feature>
<dbReference type="InParanoid" id="G4MYX7"/>
<evidence type="ECO:0000313" key="2">
    <source>
        <dbReference type="EMBL" id="EHA53638.1"/>
    </source>
</evidence>
<feature type="signal peptide" evidence="1">
    <location>
        <begin position="1"/>
        <end position="16"/>
    </location>
</feature>
<evidence type="ECO:0000256" key="1">
    <source>
        <dbReference type="SAM" id="SignalP"/>
    </source>
</evidence>